<keyword evidence="5" id="KW-1185">Reference proteome</keyword>
<evidence type="ECO:0000259" key="3">
    <source>
        <dbReference type="Pfam" id="PF00155"/>
    </source>
</evidence>
<dbReference type="Gene3D" id="3.90.1150.10">
    <property type="entry name" value="Aspartate Aminotransferase, domain 1"/>
    <property type="match status" value="1"/>
</dbReference>
<evidence type="ECO:0000313" key="5">
    <source>
        <dbReference type="Proteomes" id="UP000266744"/>
    </source>
</evidence>
<dbReference type="InterPro" id="IPR015422">
    <property type="entry name" value="PyrdxlP-dep_Trfase_small"/>
</dbReference>
<gene>
    <name evidence="4" type="ORF">PL78_05695</name>
</gene>
<dbReference type="RefSeq" id="WP_084414294.1">
    <property type="nucleotide sequence ID" value="NZ_CP010029.1"/>
</dbReference>
<dbReference type="InterPro" id="IPR015421">
    <property type="entry name" value="PyrdxlP-dep_Trfase_major"/>
</dbReference>
<sequence>MMNQQTVPSWMAKWLDTHFAHSPLTPPAHPMVDAVIEGIDGRKIVIGERELIDFASCNYLGLDLNPQVQASILPLVRQWGTHPSWSRMLGTPTPYRDIERELAALTQAPDILAFPTITHIHLSVIPFLSGTGAIYLDSRAHKTIYDGCKVAQGQGATLIRFKHNDADELERLLASSPVPPRLICMDGVNSMTGNLPDLARFAEIARRWNVILYVDDAHGFGLIGENPDGEMPWGYKGNGIVRHCGLSYDNILLVAGLSKSYSSLLAFMALPTVLKEMIKVAASPYLYSGPSPVASLATTLSGLAVNAQKGEELRRDLHQMCRQLLKGLADLDIFTLNNSELPIMEIPLKDPRQIMALGSYLFERGVYVTLALYPLVPKKEVGFRVQLTAANNPDQVQHLLAVLAESANRFEFYSCSDAVKQEAG</sequence>
<organism evidence="4 5">
    <name type="scientific">Yersinia entomophaga</name>
    <dbReference type="NCBI Taxonomy" id="935293"/>
    <lineage>
        <taxon>Bacteria</taxon>
        <taxon>Pseudomonadati</taxon>
        <taxon>Pseudomonadota</taxon>
        <taxon>Gammaproteobacteria</taxon>
        <taxon>Enterobacterales</taxon>
        <taxon>Yersiniaceae</taxon>
        <taxon>Yersinia</taxon>
    </lineage>
</organism>
<evidence type="ECO:0000313" key="4">
    <source>
        <dbReference type="EMBL" id="ANI29334.1"/>
    </source>
</evidence>
<name>A0ABM6BJI6_YERET</name>
<dbReference type="EMBL" id="CP010029">
    <property type="protein sequence ID" value="ANI29334.1"/>
    <property type="molecule type" value="Genomic_DNA"/>
</dbReference>
<evidence type="ECO:0000256" key="2">
    <source>
        <dbReference type="ARBA" id="ARBA00022679"/>
    </source>
</evidence>
<dbReference type="InterPro" id="IPR015424">
    <property type="entry name" value="PyrdxlP-dep_Trfase"/>
</dbReference>
<accession>A0ABM6BJI6</accession>
<dbReference type="Proteomes" id="UP000266744">
    <property type="component" value="Chromosome"/>
</dbReference>
<dbReference type="InterPro" id="IPR004839">
    <property type="entry name" value="Aminotransferase_I/II_large"/>
</dbReference>
<dbReference type="PANTHER" id="PTHR13693">
    <property type="entry name" value="CLASS II AMINOTRANSFERASE/8-AMINO-7-OXONONANOATE SYNTHASE"/>
    <property type="match status" value="1"/>
</dbReference>
<proteinExistence type="predicted"/>
<reference evidence="4 5" key="1">
    <citation type="journal article" date="2016" name="Toxins">
        <title>The Draft Genome Sequence of the Yersinia entomophaga Entomopathogenic Type Strain MH96T.</title>
        <authorList>
            <person name="Hurst M.R."/>
            <person name="Beattie A."/>
            <person name="Altermann E."/>
            <person name="Moraga R.M."/>
            <person name="Harper L.A."/>
            <person name="Calder J."/>
            <person name="Laugraud A."/>
        </authorList>
    </citation>
    <scope>NUCLEOTIDE SEQUENCE [LARGE SCALE GENOMIC DNA]</scope>
    <source>
        <strain evidence="4 5">MH96</strain>
    </source>
</reference>
<dbReference type="Gene3D" id="3.40.640.10">
    <property type="entry name" value="Type I PLP-dependent aspartate aminotransferase-like (Major domain)"/>
    <property type="match status" value="1"/>
</dbReference>
<feature type="domain" description="Aminotransferase class I/classII large" evidence="3">
    <location>
        <begin position="51"/>
        <end position="402"/>
    </location>
</feature>
<dbReference type="InterPro" id="IPR050087">
    <property type="entry name" value="AON_synthase_class-II"/>
</dbReference>
<comment type="cofactor">
    <cofactor evidence="1">
        <name>pyridoxal 5'-phosphate</name>
        <dbReference type="ChEBI" id="CHEBI:597326"/>
    </cofactor>
</comment>
<keyword evidence="2" id="KW-0808">Transferase</keyword>
<protein>
    <recommendedName>
        <fullName evidence="3">Aminotransferase class I/classII large domain-containing protein</fullName>
    </recommendedName>
</protein>
<dbReference type="Pfam" id="PF00155">
    <property type="entry name" value="Aminotran_1_2"/>
    <property type="match status" value="1"/>
</dbReference>
<evidence type="ECO:0000256" key="1">
    <source>
        <dbReference type="ARBA" id="ARBA00001933"/>
    </source>
</evidence>
<dbReference type="SUPFAM" id="SSF53383">
    <property type="entry name" value="PLP-dependent transferases"/>
    <property type="match status" value="1"/>
</dbReference>